<comment type="similarity">
    <text evidence="2">Belongs to the syntaxin family.</text>
</comment>
<evidence type="ECO:0000256" key="7">
    <source>
        <dbReference type="ARBA" id="ARBA00023034"/>
    </source>
</evidence>
<dbReference type="VEuPathDB" id="TriTrypDB:LPAL13_340039700"/>
<evidence type="ECO:0000256" key="1">
    <source>
        <dbReference type="ARBA" id="ARBA00004409"/>
    </source>
</evidence>
<dbReference type="PANTHER" id="PTHR19957:SF83">
    <property type="entry name" value="SYNTAXIN-16"/>
    <property type="match status" value="1"/>
</dbReference>
<dbReference type="SMART" id="SM00397">
    <property type="entry name" value="t_SNARE"/>
    <property type="match status" value="1"/>
</dbReference>
<dbReference type="AlphaFoldDB" id="A0A088S110"/>
<organism evidence="11 12">
    <name type="scientific">Leishmania panamensis</name>
    <dbReference type="NCBI Taxonomy" id="5679"/>
    <lineage>
        <taxon>Eukaryota</taxon>
        <taxon>Discoba</taxon>
        <taxon>Euglenozoa</taxon>
        <taxon>Kinetoplastea</taxon>
        <taxon>Metakinetoplastina</taxon>
        <taxon>Trypanosomatida</taxon>
        <taxon>Trypanosomatidae</taxon>
        <taxon>Leishmaniinae</taxon>
        <taxon>Leishmania</taxon>
        <taxon>Leishmania guyanensis species complex</taxon>
    </lineage>
</organism>
<keyword evidence="12" id="KW-1185">Reference proteome</keyword>
<comment type="subcellular location">
    <subcellularLocation>
        <location evidence="1">Golgi apparatus membrane</location>
        <topology evidence="1">Single-pass type IV membrane protein</topology>
    </subcellularLocation>
</comment>
<keyword evidence="6" id="KW-1133">Transmembrane helix</keyword>
<dbReference type="KEGG" id="lpan:LPMP_343330"/>
<protein>
    <submittedName>
        <fullName evidence="11">Qa-SNARE protein, putative</fullName>
    </submittedName>
</protein>
<dbReference type="GO" id="GO:0005484">
    <property type="term" value="F:SNAP receptor activity"/>
    <property type="evidence" value="ECO:0007669"/>
    <property type="project" value="TreeGrafter"/>
</dbReference>
<evidence type="ECO:0000256" key="4">
    <source>
        <dbReference type="ARBA" id="ARBA00022692"/>
    </source>
</evidence>
<dbReference type="CDD" id="cd15845">
    <property type="entry name" value="SNARE_syntaxin16"/>
    <property type="match status" value="1"/>
</dbReference>
<evidence type="ECO:0000256" key="8">
    <source>
        <dbReference type="ARBA" id="ARBA00023054"/>
    </source>
</evidence>
<gene>
    <name evidence="11" type="ORF">LPMP_343330</name>
</gene>
<dbReference type="VEuPathDB" id="TriTrypDB:LPMP_343330"/>
<evidence type="ECO:0000256" key="5">
    <source>
        <dbReference type="ARBA" id="ARBA00022927"/>
    </source>
</evidence>
<name>A0A088S110_LEIPA</name>
<dbReference type="eggNOG" id="KOG0809">
    <property type="taxonomic scope" value="Eukaryota"/>
</dbReference>
<dbReference type="PROSITE" id="PS50192">
    <property type="entry name" value="T_SNARE"/>
    <property type="match status" value="1"/>
</dbReference>
<dbReference type="OrthoDB" id="10251371at2759"/>
<dbReference type="RefSeq" id="XP_010702759.1">
    <property type="nucleotide sequence ID" value="XM_010704457.1"/>
</dbReference>
<dbReference type="Gene3D" id="1.20.58.70">
    <property type="match status" value="1"/>
</dbReference>
<dbReference type="InterPro" id="IPR045242">
    <property type="entry name" value="Syntaxin"/>
</dbReference>
<evidence type="ECO:0000256" key="3">
    <source>
        <dbReference type="ARBA" id="ARBA00022448"/>
    </source>
</evidence>
<evidence type="ECO:0000256" key="2">
    <source>
        <dbReference type="ARBA" id="ARBA00009063"/>
    </source>
</evidence>
<dbReference type="EMBL" id="CP009403">
    <property type="protein sequence ID" value="AIO01959.1"/>
    <property type="molecule type" value="Genomic_DNA"/>
</dbReference>
<sequence>MGLIIRDRFIEFAERRTAVHTKYGRSESTVPQTPTERLFIVPLWSRLPADFEENALALSHQIDELHSMHFLFLEPKLRRKEEEDQLHTLIDKQTAEIQAVLKMLEHTIVVGAQLKTTYSEEEVRIVKSIQTQLTTRFKELALQFQSVQKIFGALLRRREQKSNKYTKIGSDAAYETVQQEERVAQFLQMGITEQDIQAFLIEDMQRDQTNKEIKDIPDSIQEIHRMFEDLHTMVVDQGSMLDRIDYNVDKALVSVSKAQIELEKSSRKSRQLHSYVTAARRTFVYLCSASATTACLRSTCSPHRILNQCKVSHS</sequence>
<dbReference type="GO" id="GO:0048278">
    <property type="term" value="P:vesicle docking"/>
    <property type="evidence" value="ECO:0007669"/>
    <property type="project" value="TreeGrafter"/>
</dbReference>
<keyword evidence="8" id="KW-0175">Coiled coil</keyword>
<feature type="domain" description="T-SNARE coiled-coil homology" evidence="10">
    <location>
        <begin position="203"/>
        <end position="265"/>
    </location>
</feature>
<dbReference type="PANTHER" id="PTHR19957">
    <property type="entry name" value="SYNTAXIN"/>
    <property type="match status" value="1"/>
</dbReference>
<dbReference type="InterPro" id="IPR000727">
    <property type="entry name" value="T_SNARE_dom"/>
</dbReference>
<dbReference type="GO" id="GO:0000139">
    <property type="term" value="C:Golgi membrane"/>
    <property type="evidence" value="ECO:0007669"/>
    <property type="project" value="UniProtKB-SubCell"/>
</dbReference>
<evidence type="ECO:0000256" key="6">
    <source>
        <dbReference type="ARBA" id="ARBA00022989"/>
    </source>
</evidence>
<keyword evidence="3" id="KW-0813">Transport</keyword>
<evidence type="ECO:0000256" key="9">
    <source>
        <dbReference type="ARBA" id="ARBA00023136"/>
    </source>
</evidence>
<evidence type="ECO:0000313" key="11">
    <source>
        <dbReference type="EMBL" id="AIO01959.1"/>
    </source>
</evidence>
<dbReference type="Proteomes" id="UP000063063">
    <property type="component" value="Chromosome 34"/>
</dbReference>
<dbReference type="GO" id="GO:0000149">
    <property type="term" value="F:SNARE binding"/>
    <property type="evidence" value="ECO:0007669"/>
    <property type="project" value="TreeGrafter"/>
</dbReference>
<dbReference type="GO" id="GO:0031201">
    <property type="term" value="C:SNARE complex"/>
    <property type="evidence" value="ECO:0007669"/>
    <property type="project" value="TreeGrafter"/>
</dbReference>
<dbReference type="SUPFAM" id="SSF47661">
    <property type="entry name" value="t-snare proteins"/>
    <property type="match status" value="1"/>
</dbReference>
<keyword evidence="4" id="KW-0812">Transmembrane</keyword>
<dbReference type="InterPro" id="IPR010989">
    <property type="entry name" value="SNARE"/>
</dbReference>
<proteinExistence type="inferred from homology"/>
<keyword evidence="7" id="KW-0333">Golgi apparatus</keyword>
<evidence type="ECO:0000259" key="10">
    <source>
        <dbReference type="PROSITE" id="PS50192"/>
    </source>
</evidence>
<dbReference type="GO" id="GO:0006906">
    <property type="term" value="P:vesicle fusion"/>
    <property type="evidence" value="ECO:0007669"/>
    <property type="project" value="TreeGrafter"/>
</dbReference>
<accession>A0A088S110</accession>
<reference evidence="11 12" key="1">
    <citation type="journal article" date="2015" name="Sci. Rep.">
        <title>The genome of Leishmania panamensis: insights into genomics of the L. (Viannia) subgenus.</title>
        <authorList>
            <person name="Llanes A."/>
            <person name="Restrepo C.M."/>
            <person name="Vecchio G.D."/>
            <person name="Anguizola F.J."/>
            <person name="Lleonart R."/>
        </authorList>
    </citation>
    <scope>NUCLEOTIDE SEQUENCE [LARGE SCALE GENOMIC DNA]</scope>
    <source>
        <strain evidence="11 12">MHOM/PA/94/PSC-1</strain>
    </source>
</reference>
<keyword evidence="9" id="KW-0472">Membrane</keyword>
<dbReference type="GO" id="GO:0006886">
    <property type="term" value="P:intracellular protein transport"/>
    <property type="evidence" value="ECO:0007669"/>
    <property type="project" value="TreeGrafter"/>
</dbReference>
<keyword evidence="5" id="KW-0653">Protein transport</keyword>
<dbReference type="GeneID" id="22578838"/>
<evidence type="ECO:0000313" key="12">
    <source>
        <dbReference type="Proteomes" id="UP000063063"/>
    </source>
</evidence>